<keyword evidence="1" id="KW-1133">Transmembrane helix</keyword>
<feature type="transmembrane region" description="Helical" evidence="1">
    <location>
        <begin position="5"/>
        <end position="25"/>
    </location>
</feature>
<accession>A0A6C0ENG0</accession>
<dbReference type="EMBL" id="MN738902">
    <property type="protein sequence ID" value="QHT30547.1"/>
    <property type="molecule type" value="Genomic_DNA"/>
</dbReference>
<proteinExistence type="predicted"/>
<organism evidence="2">
    <name type="scientific">viral metagenome</name>
    <dbReference type="NCBI Taxonomy" id="1070528"/>
    <lineage>
        <taxon>unclassified sequences</taxon>
        <taxon>metagenomes</taxon>
        <taxon>organismal metagenomes</taxon>
    </lineage>
</organism>
<evidence type="ECO:0008006" key="3">
    <source>
        <dbReference type="Google" id="ProtNLM"/>
    </source>
</evidence>
<protein>
    <recommendedName>
        <fullName evidence="3">Fibrinogen C-terminal domain-containing protein</fullName>
    </recommendedName>
</protein>
<reference evidence="2" key="1">
    <citation type="journal article" date="2020" name="Nature">
        <title>Giant virus diversity and host interactions through global metagenomics.</title>
        <authorList>
            <person name="Schulz F."/>
            <person name="Roux S."/>
            <person name="Paez-Espino D."/>
            <person name="Jungbluth S."/>
            <person name="Walsh D.A."/>
            <person name="Denef V.J."/>
            <person name="McMahon K.D."/>
            <person name="Konstantinidis K.T."/>
            <person name="Eloe-Fadrosh E.A."/>
            <person name="Kyrpides N.C."/>
            <person name="Woyke T."/>
        </authorList>
    </citation>
    <scope>NUCLEOTIDE SEQUENCE</scope>
    <source>
        <strain evidence="2">GVMAG-M-3300009151-35</strain>
    </source>
</reference>
<name>A0A6C0ENG0_9ZZZZ</name>
<evidence type="ECO:0000256" key="1">
    <source>
        <dbReference type="SAM" id="Phobius"/>
    </source>
</evidence>
<evidence type="ECO:0000313" key="2">
    <source>
        <dbReference type="EMBL" id="QHT30547.1"/>
    </source>
</evidence>
<sequence>MNNKLLLIAIIIIVLIIIVITVIIVNNCKQKIEKFENITYMNYPRIVLPNSNDTFEISIINYKTQEESVNTLYEMNLVEKYSILANLASDNLGINGYGTYYINTTYYIDTPTSTNCISALFNDSSSIITLKSPNPNNMIIITYPERFQFKGMEITLNGEAQFLLANKVDLFGYFNRIPAKIKTTAIFNNNKIIFNLANETNNIIFDNSLYIVIINNNKNLEIKNIKIFGMPLNYSYTDPILETSLAAIDTENIGIFSSNSAESLPTPNTGADPFFDDNAINTTLYPETTIREKFNSLLSNNKPWGMYSAKNAEGSILNDMFNRQCKKATITGKYEFKQHAVLTSNITYLEGYPDTVITFPLESLPKKYTVCVMTKYAHSNLNRSRILTTEAPRNWLLGHWANRPNGVMYNDGWKYYDNINSYNSSSTDWLISCAKSSAKNASYSLIFNDTNRAFSNAGENYNVSTTRLTINGWPYEKSIFGFAYLIIWNTVLSDSELLIVSQALTNYSQTGEELDISNIIIPIQDGKTSETAGISAYAIKNATCTNKNGLYWIKNPTTGIAKQVYCIMDSACYGGGWMLAMKGSNNSGVFSYSGSENIQNGTNTNLKLNQKYNIINYWETDSVLREDDLDYNSGKDAKYEIFNYFKVSNCLAIFDKKETGYENLANYGWTWINSFYNGKLSLKEFFATSRSQFIYYSSGNYDFVKEYNKRNPVEKQYEENYIYRISAAYKSTFNEYIIKPSYSNKIWSRQEEFQAFGFNIIPFGWNHKVRWGGTFNENPGGIPESNDVSGGIGVSAFNWNAGNTPTCCETSPGVARKQMGFKWFIR</sequence>
<keyword evidence="1" id="KW-0812">Transmembrane</keyword>
<dbReference type="AlphaFoldDB" id="A0A6C0ENG0"/>
<keyword evidence="1" id="KW-0472">Membrane</keyword>